<dbReference type="AlphaFoldDB" id="A0A5P2BNH7"/>
<dbReference type="OrthoDB" id="3537017at2"/>
<gene>
    <name evidence="1" type="ORF">DEJ47_33250</name>
</gene>
<evidence type="ECO:0000313" key="1">
    <source>
        <dbReference type="EMBL" id="QES30651.1"/>
    </source>
</evidence>
<sequence>MFDRWGVWDVLPESERRRWSLEPFQSVGPLRFGMRPADVTAALGGITRNPQHHTRAALPQDRYGTVKGECWGLGLTFYYGLDERLRGISVDASKGPQVFADGMALVGRVPSEVEQWIIDRSETREPFSELFYVKLGEPGSASLGVVVCAQRAADRLLTRPVFLPYEAMHAPTRFLPADAWTSP</sequence>
<name>A0A5P2BNH7_STRVZ</name>
<protein>
    <submittedName>
        <fullName evidence="1">Uncharacterized protein</fullName>
    </submittedName>
</protein>
<dbReference type="EMBL" id="CP029193">
    <property type="protein sequence ID" value="QES30651.1"/>
    <property type="molecule type" value="Genomic_DNA"/>
</dbReference>
<evidence type="ECO:0000313" key="2">
    <source>
        <dbReference type="Proteomes" id="UP000323046"/>
    </source>
</evidence>
<reference evidence="1 2" key="1">
    <citation type="submission" date="2018-05" db="EMBL/GenBank/DDBJ databases">
        <title>Streptomyces venezuelae.</title>
        <authorList>
            <person name="Kim W."/>
            <person name="Lee N."/>
            <person name="Cho B.-K."/>
        </authorList>
    </citation>
    <scope>NUCLEOTIDE SEQUENCE [LARGE SCALE GENOMIC DNA]</scope>
    <source>
        <strain evidence="1 2">ATCC 14583</strain>
    </source>
</reference>
<proteinExistence type="predicted"/>
<accession>A0A5P2BNH7</accession>
<dbReference type="RefSeq" id="WP_150174658.1">
    <property type="nucleotide sequence ID" value="NZ_CP029193.1"/>
</dbReference>
<keyword evidence="2" id="KW-1185">Reference proteome</keyword>
<organism evidence="1 2">
    <name type="scientific">Streptomyces venezuelae</name>
    <dbReference type="NCBI Taxonomy" id="54571"/>
    <lineage>
        <taxon>Bacteria</taxon>
        <taxon>Bacillati</taxon>
        <taxon>Actinomycetota</taxon>
        <taxon>Actinomycetes</taxon>
        <taxon>Kitasatosporales</taxon>
        <taxon>Streptomycetaceae</taxon>
        <taxon>Streptomyces</taxon>
    </lineage>
</organism>
<dbReference type="Proteomes" id="UP000323046">
    <property type="component" value="Chromosome"/>
</dbReference>